<keyword evidence="2" id="KW-1185">Reference proteome</keyword>
<gene>
    <name evidence="1" type="ORF">AQI95_07030</name>
</gene>
<name>A0A124HH15_9ACTN</name>
<evidence type="ECO:0000313" key="2">
    <source>
        <dbReference type="Proteomes" id="UP000053127"/>
    </source>
</evidence>
<reference evidence="1 2" key="1">
    <citation type="submission" date="2015-10" db="EMBL/GenBank/DDBJ databases">
        <title>Draft genome sequence of Streptomyces yokosukanensis DSM 40224, type strain for the species Streptomyces yokosukanensis.</title>
        <authorList>
            <person name="Ruckert C."/>
            <person name="Winkler A."/>
            <person name="Kalinowski J."/>
            <person name="Kampfer P."/>
            <person name="Glaeser S."/>
        </authorList>
    </citation>
    <scope>NUCLEOTIDE SEQUENCE [LARGE SCALE GENOMIC DNA]</scope>
    <source>
        <strain evidence="1 2">DSM 40224</strain>
    </source>
</reference>
<dbReference type="AlphaFoldDB" id="A0A124HH15"/>
<dbReference type="Proteomes" id="UP000053127">
    <property type="component" value="Unassembled WGS sequence"/>
</dbReference>
<sequence>MNAIETSVSNIRSAIKAVNNLIGCETWVGSAADKWGNDFQGRMGALSKLFDSYPAEENRLVTAAQKKQAAMDSKRTGGA</sequence>
<protein>
    <submittedName>
        <fullName evidence="1">Uncharacterized protein</fullName>
    </submittedName>
</protein>
<comment type="caution">
    <text evidence="1">The sequence shown here is derived from an EMBL/GenBank/DDBJ whole genome shotgun (WGS) entry which is preliminary data.</text>
</comment>
<dbReference type="EMBL" id="LMWN01000007">
    <property type="protein sequence ID" value="KUN08757.1"/>
    <property type="molecule type" value="Genomic_DNA"/>
</dbReference>
<proteinExistence type="predicted"/>
<dbReference type="STRING" id="67386.AQI95_07030"/>
<accession>A0A124HH15</accession>
<evidence type="ECO:0000313" key="1">
    <source>
        <dbReference type="EMBL" id="KUN08757.1"/>
    </source>
</evidence>
<organism evidence="1 2">
    <name type="scientific">Streptomyces yokosukanensis</name>
    <dbReference type="NCBI Taxonomy" id="67386"/>
    <lineage>
        <taxon>Bacteria</taxon>
        <taxon>Bacillati</taxon>
        <taxon>Actinomycetota</taxon>
        <taxon>Actinomycetes</taxon>
        <taxon>Kitasatosporales</taxon>
        <taxon>Streptomycetaceae</taxon>
        <taxon>Streptomyces</taxon>
    </lineage>
</organism>